<proteinExistence type="predicted"/>
<protein>
    <submittedName>
        <fullName evidence="2">Siderophore-iron reductase FhuF</fullName>
    </submittedName>
</protein>
<dbReference type="EMBL" id="JBHSUC010000001">
    <property type="protein sequence ID" value="MFC6360792.1"/>
    <property type="molecule type" value="Genomic_DNA"/>
</dbReference>
<comment type="caution">
    <text evidence="2">The sequence shown here is derived from an EMBL/GenBank/DDBJ whole genome shotgun (WGS) entry which is preliminary data.</text>
</comment>
<dbReference type="Proteomes" id="UP001596215">
    <property type="component" value="Unassembled WGS sequence"/>
</dbReference>
<organism evidence="2 3">
    <name type="scientific">Tatumella punctata</name>
    <dbReference type="NCBI Taxonomy" id="399969"/>
    <lineage>
        <taxon>Bacteria</taxon>
        <taxon>Pseudomonadati</taxon>
        <taxon>Pseudomonadota</taxon>
        <taxon>Gammaproteobacteria</taxon>
        <taxon>Enterobacterales</taxon>
        <taxon>Erwiniaceae</taxon>
        <taxon>Tatumella</taxon>
    </lineage>
</organism>
<accession>A0ABW1VMD3</accession>
<sequence length="223" mass="25187">MSVTDTTAELPFSGVPARILCQPDAFGAWLPAVWQQYSPSEKAAWLSLWSHWLFADTLINWAVRLCCEQRASPLWEFNGQLQLNHHGYPETWLNAGAPGPQLPLDRQQQQLEQLISQFIDPVCQTLATFAGHNLTVFWSNAAVRLWQGMQRAAEKQADVQLLEALFAMPRLPDGQVNRLYAPLRTLSGPDGSPRQQRRHCCLIFRLDGHQKCPSCPLLKSENS</sequence>
<name>A0ABW1VMD3_9GAMM</name>
<reference evidence="3" key="1">
    <citation type="journal article" date="2019" name="Int. J. Syst. Evol. Microbiol.">
        <title>The Global Catalogue of Microorganisms (GCM) 10K type strain sequencing project: providing services to taxonomists for standard genome sequencing and annotation.</title>
        <authorList>
            <consortium name="The Broad Institute Genomics Platform"/>
            <consortium name="The Broad Institute Genome Sequencing Center for Infectious Disease"/>
            <person name="Wu L."/>
            <person name="Ma J."/>
        </authorList>
    </citation>
    <scope>NUCLEOTIDE SEQUENCE [LARGE SCALE GENOMIC DNA]</scope>
    <source>
        <strain evidence="3">CGMCC 4.1530</strain>
    </source>
</reference>
<evidence type="ECO:0000313" key="2">
    <source>
        <dbReference type="EMBL" id="MFC6360792.1"/>
    </source>
</evidence>
<dbReference type="Pfam" id="PF11575">
    <property type="entry name" value="FhuF_C"/>
    <property type="match status" value="1"/>
</dbReference>
<gene>
    <name evidence="2" type="primary">fhuF</name>
    <name evidence="2" type="ORF">ACFP73_01530</name>
</gene>
<feature type="domain" description="Ferric siderophore reductase C-terminal" evidence="1">
    <location>
        <begin position="197"/>
        <end position="217"/>
    </location>
</feature>
<dbReference type="InterPro" id="IPR024726">
    <property type="entry name" value="FhuF_C"/>
</dbReference>
<dbReference type="InterPro" id="IPR008090">
    <property type="entry name" value="Fe_iron_reduct"/>
</dbReference>
<evidence type="ECO:0000259" key="1">
    <source>
        <dbReference type="Pfam" id="PF11575"/>
    </source>
</evidence>
<dbReference type="RefSeq" id="WP_212706918.1">
    <property type="nucleotide sequence ID" value="NZ_BAAAFW010000059.1"/>
</dbReference>
<evidence type="ECO:0000313" key="3">
    <source>
        <dbReference type="Proteomes" id="UP001596215"/>
    </source>
</evidence>
<keyword evidence="3" id="KW-1185">Reference proteome</keyword>
<dbReference type="NCBIfam" id="TIGR03951">
    <property type="entry name" value="Fe_III_red_FhuF"/>
    <property type="match status" value="1"/>
</dbReference>